<dbReference type="InterPro" id="IPR036396">
    <property type="entry name" value="Cyt_P450_sf"/>
</dbReference>
<dbReference type="GO" id="GO:0016705">
    <property type="term" value="F:oxidoreductase activity, acting on paired donors, with incorporation or reduction of molecular oxygen"/>
    <property type="evidence" value="ECO:0007669"/>
    <property type="project" value="InterPro"/>
</dbReference>
<dbReference type="KEGG" id="gcr:GcLGCM259_2420"/>
<gene>
    <name evidence="2" type="ORF">GcLGCM259_2420</name>
</gene>
<evidence type="ECO:0000256" key="1">
    <source>
        <dbReference type="ARBA" id="ARBA00010617"/>
    </source>
</evidence>
<evidence type="ECO:0000313" key="3">
    <source>
        <dbReference type="Proteomes" id="UP000307000"/>
    </source>
</evidence>
<reference evidence="2 3" key="1">
    <citation type="submission" date="2018-12" db="EMBL/GenBank/DDBJ databases">
        <title>Complete Genome Sequence of Glutamicibacter creatinolyticus strain LGCM259,isolated from an abscess of a 12-year-old mare in Italy.</title>
        <authorList>
            <person name="Santos R.G."/>
            <person name="Silva A.L."/>
            <person name="Seyffert N."/>
            <person name="Castro T.L.P."/>
            <person name="Attili A.R."/>
            <person name="Rifici C."/>
            <person name="Mazzullo G."/>
            <person name="Brenig B."/>
            <person name="Venanzi F."/>
            <person name="Azevedo V."/>
        </authorList>
    </citation>
    <scope>NUCLEOTIDE SEQUENCE [LARGE SCALE GENOMIC DNA]</scope>
    <source>
        <strain evidence="2 3">LGCM 259</strain>
    </source>
</reference>
<dbReference type="InterPro" id="IPR002397">
    <property type="entry name" value="Cyt_P450_B"/>
</dbReference>
<dbReference type="GO" id="GO:0020037">
    <property type="term" value="F:heme binding"/>
    <property type="evidence" value="ECO:0007669"/>
    <property type="project" value="InterPro"/>
</dbReference>
<sequence>MSASAAPDWDPRSPEVLEDQIAAYDRLRAQCPVAHSEFLGYSVLGHEDALRVLHDPETFSNAVSQRLTVPNGMDPPEHTVYRAVNDRYFTPELMRRFEPVCREVALSLLRELPLHEPIDVIEQLAEVYALRAQSAFLGWPRELEEPLRAWTAKNRTATLAQDRPAMKAIAVEFDGYIRQLLQQRREAGHRAPKDLTTQLLHEQVYGRPLNDEELVSLLRNWTVGELSTIAASVGILANFLATHPEIQTRLREDPSLIGAANDEILRAHAPLIANRRVATRDVEVNGRLIPAGERVTVVWASANRDESVFGDPDEFRLDRDPGLNLLYGAGIHICPGAPLARLELRVLVEELLKRTSSITPAPGAQAPARAHYPGSGYSTLPLQLD</sequence>
<dbReference type="SUPFAM" id="SSF48264">
    <property type="entry name" value="Cytochrome P450"/>
    <property type="match status" value="1"/>
</dbReference>
<dbReference type="AlphaFoldDB" id="A0A5B7WW50"/>
<dbReference type="PANTHER" id="PTHR46696">
    <property type="entry name" value="P450, PUTATIVE (EUROFUNG)-RELATED"/>
    <property type="match status" value="1"/>
</dbReference>
<dbReference type="Gene3D" id="1.10.630.10">
    <property type="entry name" value="Cytochrome P450"/>
    <property type="match status" value="1"/>
</dbReference>
<dbReference type="EMBL" id="CP034412">
    <property type="protein sequence ID" value="QCY48127.1"/>
    <property type="molecule type" value="Genomic_DNA"/>
</dbReference>
<name>A0A5B7WW50_9MICC</name>
<keyword evidence="3" id="KW-1185">Reference proteome</keyword>
<comment type="similarity">
    <text evidence="1">Belongs to the cytochrome P450 family.</text>
</comment>
<dbReference type="RefSeq" id="WP_138926784.1">
    <property type="nucleotide sequence ID" value="NZ_CP034412.1"/>
</dbReference>
<proteinExistence type="inferred from homology"/>
<dbReference type="InterPro" id="IPR001128">
    <property type="entry name" value="Cyt_P450"/>
</dbReference>
<dbReference type="GO" id="GO:0005506">
    <property type="term" value="F:iron ion binding"/>
    <property type="evidence" value="ECO:0007669"/>
    <property type="project" value="InterPro"/>
</dbReference>
<dbReference type="Proteomes" id="UP000307000">
    <property type="component" value="Chromosome"/>
</dbReference>
<protein>
    <submittedName>
        <fullName evidence="2">Cytochrome P450</fullName>
    </submittedName>
</protein>
<dbReference type="PRINTS" id="PR00359">
    <property type="entry name" value="BP450"/>
</dbReference>
<evidence type="ECO:0000313" key="2">
    <source>
        <dbReference type="EMBL" id="QCY48127.1"/>
    </source>
</evidence>
<dbReference type="GO" id="GO:0004497">
    <property type="term" value="F:monooxygenase activity"/>
    <property type="evidence" value="ECO:0007669"/>
    <property type="project" value="InterPro"/>
</dbReference>
<dbReference type="Pfam" id="PF00067">
    <property type="entry name" value="p450"/>
    <property type="match status" value="1"/>
</dbReference>
<dbReference type="PANTHER" id="PTHR46696:SF6">
    <property type="entry name" value="P450, PUTATIVE (EUROFUNG)-RELATED"/>
    <property type="match status" value="1"/>
</dbReference>
<accession>A0A5B7WW50</accession>
<dbReference type="CDD" id="cd11079">
    <property type="entry name" value="Cyp_unk"/>
    <property type="match status" value="1"/>
</dbReference>
<organism evidence="2 3">
    <name type="scientific">Glutamicibacter creatinolyticus</name>
    <dbReference type="NCBI Taxonomy" id="162496"/>
    <lineage>
        <taxon>Bacteria</taxon>
        <taxon>Bacillati</taxon>
        <taxon>Actinomycetota</taxon>
        <taxon>Actinomycetes</taxon>
        <taxon>Micrococcales</taxon>
        <taxon>Micrococcaceae</taxon>
        <taxon>Glutamicibacter</taxon>
    </lineage>
</organism>